<dbReference type="Proteomes" id="UP000237655">
    <property type="component" value="Plasmid p3"/>
</dbReference>
<dbReference type="InterPro" id="IPR029069">
    <property type="entry name" value="HotDog_dom_sf"/>
</dbReference>
<dbReference type="Gene3D" id="3.10.129.10">
    <property type="entry name" value="Hotdog Thioesterase"/>
    <property type="match status" value="1"/>
</dbReference>
<evidence type="ECO:0000313" key="3">
    <source>
        <dbReference type="Proteomes" id="UP000237655"/>
    </source>
</evidence>
<dbReference type="AlphaFoldDB" id="A0A5C2H6L1"/>
<dbReference type="CDD" id="cd03450">
    <property type="entry name" value="NodN"/>
    <property type="match status" value="1"/>
</dbReference>
<dbReference type="KEGG" id="thas:C6Y53_20595"/>
<dbReference type="SUPFAM" id="SSF54637">
    <property type="entry name" value="Thioesterase/thiol ester dehydrase-isomerase"/>
    <property type="match status" value="1"/>
</dbReference>
<dbReference type="Pfam" id="PF01575">
    <property type="entry name" value="MaoC_dehydratas"/>
    <property type="match status" value="1"/>
</dbReference>
<sequence length="154" mass="16382">MTAPKNYTTKTLKDHIGHDFGVSEPMLVDQHKINGFADVTGDHQWIHVDIEKAKHSPFGGTIAHGFLTLSLLASATESSGIVPADANAVLNYGLEKARFLAPVPAGATVRTRFKLIGVEDKGKGNQLIRLEASLQADGSDKPAVIAELLAMVIG</sequence>
<dbReference type="PANTHER" id="PTHR42993">
    <property type="entry name" value="MAOC-LIKE DEHYDRATASE DOMAIN-CONTAINING PROTEIN"/>
    <property type="match status" value="1"/>
</dbReference>
<dbReference type="EMBL" id="CP043621">
    <property type="protein sequence ID" value="QEP30602.1"/>
    <property type="molecule type" value="Genomic_DNA"/>
</dbReference>
<organism evidence="2 3">
    <name type="scientific">Pukyongiella litopenaei</name>
    <dbReference type="NCBI Taxonomy" id="2605946"/>
    <lineage>
        <taxon>Bacteria</taxon>
        <taxon>Pseudomonadati</taxon>
        <taxon>Pseudomonadota</taxon>
        <taxon>Alphaproteobacteria</taxon>
        <taxon>Rhodobacterales</taxon>
        <taxon>Paracoccaceae</taxon>
        <taxon>Pukyongiella</taxon>
    </lineage>
</organism>
<dbReference type="PANTHER" id="PTHR42993:SF1">
    <property type="entry name" value="MAOC-LIKE DEHYDRATASE DOMAIN-CONTAINING PROTEIN"/>
    <property type="match status" value="1"/>
</dbReference>
<name>A0A5C2H6L1_9RHOB</name>
<protein>
    <submittedName>
        <fullName evidence="2">MaoC family dehydratase</fullName>
    </submittedName>
</protein>
<dbReference type="InterPro" id="IPR002539">
    <property type="entry name" value="MaoC-like_dom"/>
</dbReference>
<feature type="domain" description="MaoC-like" evidence="1">
    <location>
        <begin position="15"/>
        <end position="124"/>
    </location>
</feature>
<gene>
    <name evidence="2" type="ORF">C6Y53_20595</name>
</gene>
<keyword evidence="2" id="KW-0614">Plasmid</keyword>
<evidence type="ECO:0000259" key="1">
    <source>
        <dbReference type="Pfam" id="PF01575"/>
    </source>
</evidence>
<evidence type="ECO:0000313" key="2">
    <source>
        <dbReference type="EMBL" id="QEP30602.1"/>
    </source>
</evidence>
<dbReference type="InterPro" id="IPR039375">
    <property type="entry name" value="NodN-like"/>
</dbReference>
<dbReference type="RefSeq" id="WP_149615772.1">
    <property type="nucleotide sequence ID" value="NZ_CP043621.1"/>
</dbReference>
<reference evidence="2 3" key="1">
    <citation type="submission" date="2019-09" db="EMBL/GenBank/DDBJ databases">
        <title>Novel bacterium SH-1.</title>
        <authorList>
            <person name="Kim Y.-S."/>
            <person name="Kim K.-H."/>
        </authorList>
    </citation>
    <scope>NUCLEOTIDE SEQUENCE [LARGE SCALE GENOMIC DNA]</scope>
    <source>
        <strain evidence="2 3">SH-1</strain>
        <plasmid evidence="2 3">p3</plasmid>
    </source>
</reference>
<accession>A0A5C2H6L1</accession>
<keyword evidence="3" id="KW-1185">Reference proteome</keyword>
<geneLocation type="plasmid" evidence="2 3">
    <name>p3</name>
</geneLocation>
<proteinExistence type="predicted"/>